<dbReference type="EMBL" id="HG938353">
    <property type="protein sequence ID" value="CDN46544.1"/>
    <property type="molecule type" value="Genomic_DNA"/>
</dbReference>
<dbReference type="eggNOG" id="ENOG5031F66">
    <property type="taxonomic scope" value="Bacteria"/>
</dbReference>
<dbReference type="Proteomes" id="UP000028181">
    <property type="component" value="Chromosome I"/>
</dbReference>
<dbReference type="KEGG" id="ngg:RG540_CH03520"/>
<accession>A0A068SL57</accession>
<dbReference type="HOGENOM" id="CLU_658298_0_0_5"/>
<sequence length="404" mass="45508">MNERSRVETTSAEDKSIGFDYQYYYFLNELLNLKSGQVVGLEVLDDVHVERPDGTHLLVQLKHTVQKNVQGRPINLTTMDGDLWKSISNWCKVIIDPAEGRTSGASQVAFIKKTGFLLASNKSDNDKNALLVSIDAFKSGTKTHAALVADITLIKATSKDAIIQGYIDDVLTLDPAVSEMFFQQLSFALGQDEIINLCKASIAEKQIHQSRIDDVFNAVDSEVRQNSFATVKAGNKITISFDEFNQKYRRHFDKARSGALLFREFPPVLPDNLSEQTFIRQLVDIEDIASDNIEFHTKFTTRRLHFRDNLERLIQDGDITQSDIDDLEEEAGVMWEGKFLQIYSGQVAAVDEGASARAILGDLRLRKLTLASQELPLSMSNGGFYDLSDRPVIGWLSNWKDRYK</sequence>
<reference evidence="2" key="1">
    <citation type="journal article" date="2014" name="BMC Genomics">
        <title>Genome sequencing of two Neorhizobium galegae strains reveals a noeT gene responsible for the unusual acetylation of the nodulation factors.</title>
        <authorList>
            <person name="Osterman J."/>
            <person name="Marsh J."/>
            <person name="Laine P.K."/>
            <person name="Zeng Z."/>
            <person name="Alatalo E."/>
            <person name="Sullivan J.T."/>
            <person name="Young J.P."/>
            <person name="Thomas-Oates J."/>
            <person name="Paulin L."/>
            <person name="Lindstrom K."/>
        </authorList>
    </citation>
    <scope>NUCLEOTIDE SEQUENCE [LARGE SCALE GENOMIC DNA]</scope>
    <source>
        <strain evidence="2">HAMBI 540</strain>
    </source>
</reference>
<gene>
    <name evidence="1" type="ORF">RG540_CH03520</name>
</gene>
<dbReference type="GeneID" id="24256565"/>
<dbReference type="PATRIC" id="fig|1028800.3.peg.355"/>
<protein>
    <recommendedName>
        <fullName evidence="3">CD-NTase associated protein 4-like DNA endonuclease domain-containing protein</fullName>
    </recommendedName>
</protein>
<proteinExistence type="predicted"/>
<name>A0A068SL57_NEOGA</name>
<dbReference type="RefSeq" id="WP_038583991.1">
    <property type="nucleotide sequence ID" value="NZ_HG938353.1"/>
</dbReference>
<dbReference type="OrthoDB" id="2786695at2"/>
<evidence type="ECO:0000313" key="1">
    <source>
        <dbReference type="EMBL" id="CDN46544.1"/>
    </source>
</evidence>
<keyword evidence="2" id="KW-1185">Reference proteome</keyword>
<evidence type="ECO:0000313" key="2">
    <source>
        <dbReference type="Proteomes" id="UP000028181"/>
    </source>
</evidence>
<evidence type="ECO:0008006" key="3">
    <source>
        <dbReference type="Google" id="ProtNLM"/>
    </source>
</evidence>
<organism evidence="1 2">
    <name type="scientific">Neorhizobium galegae bv. orientalis str. HAMBI 540</name>
    <dbReference type="NCBI Taxonomy" id="1028800"/>
    <lineage>
        <taxon>Bacteria</taxon>
        <taxon>Pseudomonadati</taxon>
        <taxon>Pseudomonadota</taxon>
        <taxon>Alphaproteobacteria</taxon>
        <taxon>Hyphomicrobiales</taxon>
        <taxon>Rhizobiaceae</taxon>
        <taxon>Rhizobium/Agrobacterium group</taxon>
        <taxon>Neorhizobium</taxon>
    </lineage>
</organism>
<dbReference type="AlphaFoldDB" id="A0A068SL57"/>